<evidence type="ECO:0000256" key="5">
    <source>
        <dbReference type="SAM" id="Phobius"/>
    </source>
</evidence>
<evidence type="ECO:0000256" key="3">
    <source>
        <dbReference type="ARBA" id="ARBA00022989"/>
    </source>
</evidence>
<accession>A0A9X2SBY9</accession>
<name>A0A9X2SBY9_9BACL</name>
<gene>
    <name evidence="7" type="ORF">NQZ67_19930</name>
</gene>
<evidence type="ECO:0000256" key="4">
    <source>
        <dbReference type="ARBA" id="ARBA00023136"/>
    </source>
</evidence>
<dbReference type="GO" id="GO:0005886">
    <property type="term" value="C:plasma membrane"/>
    <property type="evidence" value="ECO:0007669"/>
    <property type="project" value="TreeGrafter"/>
</dbReference>
<evidence type="ECO:0000259" key="6">
    <source>
        <dbReference type="Pfam" id="PF01957"/>
    </source>
</evidence>
<dbReference type="SUPFAM" id="SSF141322">
    <property type="entry name" value="NfeD domain-like"/>
    <property type="match status" value="1"/>
</dbReference>
<feature type="transmembrane region" description="Helical" evidence="5">
    <location>
        <begin position="41"/>
        <end position="64"/>
    </location>
</feature>
<comment type="caution">
    <text evidence="7">The sequence shown here is derived from an EMBL/GenBank/DDBJ whole genome shotgun (WGS) entry which is preliminary data.</text>
</comment>
<dbReference type="Proteomes" id="UP001141950">
    <property type="component" value="Unassembled WGS sequence"/>
</dbReference>
<dbReference type="InterPro" id="IPR002810">
    <property type="entry name" value="NfeD-like_C"/>
</dbReference>
<dbReference type="AlphaFoldDB" id="A0A9X2SBY9"/>
<dbReference type="RefSeq" id="WP_257449323.1">
    <property type="nucleotide sequence ID" value="NZ_JANIPJ010000015.1"/>
</dbReference>
<keyword evidence="8" id="KW-1185">Reference proteome</keyword>
<feature type="transmembrane region" description="Helical" evidence="5">
    <location>
        <begin position="5"/>
        <end position="29"/>
    </location>
</feature>
<dbReference type="Gene3D" id="2.40.50.140">
    <property type="entry name" value="Nucleic acid-binding proteins"/>
    <property type="match status" value="1"/>
</dbReference>
<organism evidence="7 8">
    <name type="scientific">Paenibacillus soyae</name>
    <dbReference type="NCBI Taxonomy" id="2969249"/>
    <lineage>
        <taxon>Bacteria</taxon>
        <taxon>Bacillati</taxon>
        <taxon>Bacillota</taxon>
        <taxon>Bacilli</taxon>
        <taxon>Bacillales</taxon>
        <taxon>Paenibacillaceae</taxon>
        <taxon>Paenibacillus</taxon>
    </lineage>
</organism>
<feature type="domain" description="NfeD-like C-terminal" evidence="6">
    <location>
        <begin position="82"/>
        <end position="138"/>
    </location>
</feature>
<dbReference type="PANTHER" id="PTHR33507">
    <property type="entry name" value="INNER MEMBRANE PROTEIN YBBJ"/>
    <property type="match status" value="1"/>
</dbReference>
<sequence length="142" mass="15228">MDWWLIWLIVAGVLFVVEMLTLTFYLLWLGIGALAAALVDVIFPGAVLLEVIVGCIVALLLTIFTKPLTRRIQTGRGFKDAVDDLIGMRGTVIEDISPEAPGIVKVGGDTWSATSTEPIGKGESVIVVSRGSAFLEVNKWGG</sequence>
<comment type="subcellular location">
    <subcellularLocation>
        <location evidence="1">Membrane</location>
        <topology evidence="1">Multi-pass membrane protein</topology>
    </subcellularLocation>
</comment>
<evidence type="ECO:0000313" key="7">
    <source>
        <dbReference type="EMBL" id="MCR2806153.1"/>
    </source>
</evidence>
<evidence type="ECO:0000256" key="2">
    <source>
        <dbReference type="ARBA" id="ARBA00022692"/>
    </source>
</evidence>
<keyword evidence="4 5" id="KW-0472">Membrane</keyword>
<keyword evidence="3 5" id="KW-1133">Transmembrane helix</keyword>
<dbReference type="Pfam" id="PF01957">
    <property type="entry name" value="NfeD"/>
    <property type="match status" value="1"/>
</dbReference>
<evidence type="ECO:0000313" key="8">
    <source>
        <dbReference type="Proteomes" id="UP001141950"/>
    </source>
</evidence>
<evidence type="ECO:0000256" key="1">
    <source>
        <dbReference type="ARBA" id="ARBA00004141"/>
    </source>
</evidence>
<dbReference type="PANTHER" id="PTHR33507:SF3">
    <property type="entry name" value="INNER MEMBRANE PROTEIN YBBJ"/>
    <property type="match status" value="1"/>
</dbReference>
<keyword evidence="2 5" id="KW-0812">Transmembrane</keyword>
<proteinExistence type="predicted"/>
<protein>
    <submittedName>
        <fullName evidence="7">NfeD family protein</fullName>
    </submittedName>
</protein>
<dbReference type="EMBL" id="JANIPJ010000015">
    <property type="protein sequence ID" value="MCR2806153.1"/>
    <property type="molecule type" value="Genomic_DNA"/>
</dbReference>
<reference evidence="7" key="1">
    <citation type="submission" date="2022-08" db="EMBL/GenBank/DDBJ databases">
        <title>The genomic sequence of strain Paenibacillus sp. SCIV0701.</title>
        <authorList>
            <person name="Zhao H."/>
        </authorList>
    </citation>
    <scope>NUCLEOTIDE SEQUENCE</scope>
    <source>
        <strain evidence="7">SCIV0701</strain>
    </source>
</reference>
<dbReference type="InterPro" id="IPR052165">
    <property type="entry name" value="Membrane_assoc_protease"/>
</dbReference>
<dbReference type="InterPro" id="IPR012340">
    <property type="entry name" value="NA-bd_OB-fold"/>
</dbReference>